<dbReference type="Pfam" id="PF25597">
    <property type="entry name" value="SH3_retrovirus"/>
    <property type="match status" value="1"/>
</dbReference>
<dbReference type="InterPro" id="IPR057670">
    <property type="entry name" value="SH3_retrovirus"/>
</dbReference>
<dbReference type="InterPro" id="IPR036397">
    <property type="entry name" value="RNaseH_sf"/>
</dbReference>
<keyword evidence="1" id="KW-0479">Metal-binding</keyword>
<organism evidence="4">
    <name type="scientific">Tanacetum cinerariifolium</name>
    <name type="common">Dalmatian daisy</name>
    <name type="synonym">Chrysanthemum cinerariifolium</name>
    <dbReference type="NCBI Taxonomy" id="118510"/>
    <lineage>
        <taxon>Eukaryota</taxon>
        <taxon>Viridiplantae</taxon>
        <taxon>Streptophyta</taxon>
        <taxon>Embryophyta</taxon>
        <taxon>Tracheophyta</taxon>
        <taxon>Spermatophyta</taxon>
        <taxon>Magnoliopsida</taxon>
        <taxon>eudicotyledons</taxon>
        <taxon>Gunneridae</taxon>
        <taxon>Pentapetalae</taxon>
        <taxon>asterids</taxon>
        <taxon>campanulids</taxon>
        <taxon>Asterales</taxon>
        <taxon>Asteraceae</taxon>
        <taxon>Asteroideae</taxon>
        <taxon>Anthemideae</taxon>
        <taxon>Anthemidinae</taxon>
        <taxon>Tanacetum</taxon>
    </lineage>
</organism>
<dbReference type="InterPro" id="IPR039537">
    <property type="entry name" value="Retrotran_Ty1/copia-like"/>
</dbReference>
<dbReference type="GO" id="GO:0015074">
    <property type="term" value="P:DNA integration"/>
    <property type="evidence" value="ECO:0007669"/>
    <property type="project" value="InterPro"/>
</dbReference>
<keyword evidence="2" id="KW-0378">Hydrolase</keyword>
<dbReference type="AlphaFoldDB" id="A0A6L2J2R5"/>
<name>A0A6L2J2R5_TANCI</name>
<evidence type="ECO:0000256" key="2">
    <source>
        <dbReference type="ARBA" id="ARBA00022801"/>
    </source>
</evidence>
<dbReference type="GO" id="GO:0016787">
    <property type="term" value="F:hydrolase activity"/>
    <property type="evidence" value="ECO:0007669"/>
    <property type="project" value="UniProtKB-KW"/>
</dbReference>
<dbReference type="InterPro" id="IPR001584">
    <property type="entry name" value="Integrase_cat-core"/>
</dbReference>
<evidence type="ECO:0000256" key="1">
    <source>
        <dbReference type="ARBA" id="ARBA00022723"/>
    </source>
</evidence>
<dbReference type="InterPro" id="IPR012337">
    <property type="entry name" value="RNaseH-like_sf"/>
</dbReference>
<accession>A0A6L2J2R5</accession>
<protein>
    <submittedName>
        <fullName evidence="4">Retrotransposon protein, putative, unclassified</fullName>
    </submittedName>
</protein>
<dbReference type="GO" id="GO:0003676">
    <property type="term" value="F:nucleic acid binding"/>
    <property type="evidence" value="ECO:0007669"/>
    <property type="project" value="InterPro"/>
</dbReference>
<reference evidence="4" key="1">
    <citation type="journal article" date="2019" name="Sci. Rep.">
        <title>Draft genome of Tanacetum cinerariifolium, the natural source of mosquito coil.</title>
        <authorList>
            <person name="Yamashiro T."/>
            <person name="Shiraishi A."/>
            <person name="Satake H."/>
            <person name="Nakayama K."/>
        </authorList>
    </citation>
    <scope>NUCLEOTIDE SEQUENCE</scope>
</reference>
<dbReference type="PROSITE" id="PS50994">
    <property type="entry name" value="INTEGRASE"/>
    <property type="match status" value="1"/>
</dbReference>
<dbReference type="GO" id="GO:0046872">
    <property type="term" value="F:metal ion binding"/>
    <property type="evidence" value="ECO:0007669"/>
    <property type="project" value="UniProtKB-KW"/>
</dbReference>
<dbReference type="PANTHER" id="PTHR42648:SF32">
    <property type="entry name" value="RIBONUCLEASE H-LIKE DOMAIN, GAG-PRE-INTEGRASE DOMAIN PROTEIN-RELATED"/>
    <property type="match status" value="1"/>
</dbReference>
<proteinExistence type="predicted"/>
<dbReference type="InterPro" id="IPR013103">
    <property type="entry name" value="RVT_2"/>
</dbReference>
<gene>
    <name evidence="4" type="ORF">Tci_002918</name>
</gene>
<evidence type="ECO:0000313" key="4">
    <source>
        <dbReference type="EMBL" id="GEU30940.1"/>
    </source>
</evidence>
<feature type="domain" description="Integrase catalytic" evidence="3">
    <location>
        <begin position="1"/>
        <end position="108"/>
    </location>
</feature>
<sequence>MIQVRLNAPVRNIHTDNGTEFVNQTLRSYYESVGISHETSVTRSPQQNGVVKRRNHTLVEAARTMFIYVKAPLFLWAEAVATTCYTQNRSIILCLHGKNPYELLNDRKASLSYLHIFGAFCYPNNDSEDLGKLQAKADIGIFIGYAPKKKAYHIYNRLPVVVAPRVVDLANSHVSIQSHVDQTKMDYKVKIDEFGGILNNKARLVTQGFRKEEGIDFKESFAPVARIEVIRIFVANAANKNMTGAVDPTLFTQNAGNDLLLVQIYVDNIIFTSTNTAMCNEFADLMTTKFKMSMIGKMSFFLGLQISQSPRGIFLNQSKYASKVIKKYGLPTNDSIDTHMVEKNKLDEDLQGTPIDAILYRGMIESLMYLTSNRPALIYAVCLCARYQVENGIVELYFVQTEYQLADIFTKPFPRERVNFLIEKLGMRSVSSETLKRLTEEENE</sequence>
<dbReference type="Pfam" id="PF07727">
    <property type="entry name" value="RVT_2"/>
    <property type="match status" value="2"/>
</dbReference>
<comment type="caution">
    <text evidence="4">The sequence shown here is derived from an EMBL/GenBank/DDBJ whole genome shotgun (WGS) entry which is preliminary data.</text>
</comment>
<dbReference type="PANTHER" id="PTHR42648">
    <property type="entry name" value="TRANSPOSASE, PUTATIVE-RELATED"/>
    <property type="match status" value="1"/>
</dbReference>
<dbReference type="SUPFAM" id="SSF53098">
    <property type="entry name" value="Ribonuclease H-like"/>
    <property type="match status" value="1"/>
</dbReference>
<dbReference type="EMBL" id="BKCJ010000203">
    <property type="protein sequence ID" value="GEU30940.1"/>
    <property type="molecule type" value="Genomic_DNA"/>
</dbReference>
<dbReference type="Gene3D" id="3.30.420.10">
    <property type="entry name" value="Ribonuclease H-like superfamily/Ribonuclease H"/>
    <property type="match status" value="1"/>
</dbReference>
<evidence type="ECO:0000259" key="3">
    <source>
        <dbReference type="PROSITE" id="PS50994"/>
    </source>
</evidence>